<feature type="region of interest" description="Disordered" evidence="5">
    <location>
        <begin position="518"/>
        <end position="538"/>
    </location>
</feature>
<dbReference type="SUPFAM" id="SSF52540">
    <property type="entry name" value="P-loop containing nucleoside triphosphate hydrolases"/>
    <property type="match status" value="1"/>
</dbReference>
<dbReference type="GeneID" id="59149802"/>
<evidence type="ECO:0000256" key="1">
    <source>
        <dbReference type="ARBA" id="ARBA00007816"/>
    </source>
</evidence>
<evidence type="ECO:0000256" key="5">
    <source>
        <dbReference type="SAM" id="MobiDB-lite"/>
    </source>
</evidence>
<comment type="catalytic activity">
    <reaction evidence="2">
        <text>Couples ATP hydrolysis with the unwinding of duplex DNA by translocating in the 3'-5' direction.</text>
        <dbReference type="EC" id="5.6.2.4"/>
    </reaction>
</comment>
<comment type="catalytic activity">
    <reaction evidence="3">
        <text>ATP + H2O = ADP + phosphate + H(+)</text>
        <dbReference type="Rhea" id="RHEA:13065"/>
        <dbReference type="ChEBI" id="CHEBI:15377"/>
        <dbReference type="ChEBI" id="CHEBI:15378"/>
        <dbReference type="ChEBI" id="CHEBI:30616"/>
        <dbReference type="ChEBI" id="CHEBI:43474"/>
        <dbReference type="ChEBI" id="CHEBI:456216"/>
        <dbReference type="EC" id="5.6.2.3"/>
    </reaction>
</comment>
<dbReference type="PANTHER" id="PTHR42957">
    <property type="entry name" value="HELICASE MJ1565-RELATED"/>
    <property type="match status" value="1"/>
</dbReference>
<dbReference type="InterPro" id="IPR002789">
    <property type="entry name" value="HerA_central"/>
</dbReference>
<reference evidence="7 8" key="1">
    <citation type="submission" date="2020-10" db="EMBL/GenBank/DDBJ databases">
        <title>Thermofilum lucidum 3507LT sp. nov. a novel member of Thermofilaceae family isolated from Chile hot spring, and proposal of description order Thermofilales.</title>
        <authorList>
            <person name="Zayulina K.S."/>
            <person name="Elcheninov A.G."/>
            <person name="Toshchakov S.V."/>
            <person name="Kublanov I.V."/>
        </authorList>
    </citation>
    <scope>NUCLEOTIDE SEQUENCE [LARGE SCALE GENOMIC DNA]</scope>
    <source>
        <strain evidence="7 8">3507LT</strain>
    </source>
</reference>
<dbReference type="GO" id="GO:0043138">
    <property type="term" value="F:3'-5' DNA helicase activity"/>
    <property type="evidence" value="ECO:0007669"/>
    <property type="project" value="UniProtKB-EC"/>
</dbReference>
<dbReference type="GO" id="GO:0005524">
    <property type="term" value="F:ATP binding"/>
    <property type="evidence" value="ECO:0007669"/>
    <property type="project" value="UniProtKB-KW"/>
</dbReference>
<dbReference type="KEGG" id="thel:IG193_07860"/>
<dbReference type="Gene3D" id="3.40.50.300">
    <property type="entry name" value="P-loop containing nucleotide triphosphate hydrolases"/>
    <property type="match status" value="2"/>
</dbReference>
<dbReference type="Proteomes" id="UP000594121">
    <property type="component" value="Chromosome"/>
</dbReference>
<protein>
    <submittedName>
        <fullName evidence="7">ATP-binding protein</fullName>
    </submittedName>
</protein>
<dbReference type="EMBL" id="CP062310">
    <property type="protein sequence ID" value="QOJ78660.1"/>
    <property type="molecule type" value="Genomic_DNA"/>
</dbReference>
<dbReference type="InParanoid" id="A0A7L9FFT9"/>
<proteinExistence type="inferred from homology"/>
<dbReference type="GO" id="GO:0043139">
    <property type="term" value="F:5'-3' DNA helicase activity"/>
    <property type="evidence" value="ECO:0007669"/>
    <property type="project" value="UniProtKB-EC"/>
</dbReference>
<comment type="catalytic activity">
    <reaction evidence="4">
        <text>ATP + H2O = ADP + phosphate + H(+)</text>
        <dbReference type="Rhea" id="RHEA:13065"/>
        <dbReference type="ChEBI" id="CHEBI:15377"/>
        <dbReference type="ChEBI" id="CHEBI:15378"/>
        <dbReference type="ChEBI" id="CHEBI:30616"/>
        <dbReference type="ChEBI" id="CHEBI:43474"/>
        <dbReference type="ChEBI" id="CHEBI:456216"/>
        <dbReference type="EC" id="5.6.2.4"/>
    </reaction>
</comment>
<keyword evidence="7" id="KW-0067">ATP-binding</keyword>
<dbReference type="PANTHER" id="PTHR42957:SF1">
    <property type="entry name" value="HELICASE MJ1565-RELATED"/>
    <property type="match status" value="1"/>
</dbReference>
<evidence type="ECO:0000256" key="2">
    <source>
        <dbReference type="ARBA" id="ARBA00034617"/>
    </source>
</evidence>
<dbReference type="InterPro" id="IPR008571">
    <property type="entry name" value="HerA-like"/>
</dbReference>
<keyword evidence="7" id="KW-0547">Nucleotide-binding</keyword>
<name>A0A7L9FFT9_9CREN</name>
<comment type="similarity">
    <text evidence="1">Belongs to the HerA family.</text>
</comment>
<evidence type="ECO:0000313" key="8">
    <source>
        <dbReference type="Proteomes" id="UP000594121"/>
    </source>
</evidence>
<evidence type="ECO:0000313" key="7">
    <source>
        <dbReference type="EMBL" id="QOJ78660.1"/>
    </source>
</evidence>
<organism evidence="7 8">
    <name type="scientific">Infirmifilum lucidum</name>
    <dbReference type="NCBI Taxonomy" id="2776706"/>
    <lineage>
        <taxon>Archaea</taxon>
        <taxon>Thermoproteota</taxon>
        <taxon>Thermoprotei</taxon>
        <taxon>Thermofilales</taxon>
        <taxon>Thermofilaceae</taxon>
        <taxon>Infirmifilum</taxon>
    </lineage>
</organism>
<accession>A0A7L9FFT9</accession>
<feature type="domain" description="Helicase HerA central" evidence="6">
    <location>
        <begin position="141"/>
        <end position="369"/>
    </location>
</feature>
<evidence type="ECO:0000256" key="3">
    <source>
        <dbReference type="ARBA" id="ARBA00048954"/>
    </source>
</evidence>
<keyword evidence="8" id="KW-1185">Reference proteome</keyword>
<dbReference type="AlphaFoldDB" id="A0A7L9FFT9"/>
<dbReference type="Pfam" id="PF01935">
    <property type="entry name" value="DUF87"/>
    <property type="match status" value="1"/>
</dbReference>
<dbReference type="InterPro" id="IPR027417">
    <property type="entry name" value="P-loop_NTPase"/>
</dbReference>
<evidence type="ECO:0000259" key="6">
    <source>
        <dbReference type="Pfam" id="PF01935"/>
    </source>
</evidence>
<sequence length="538" mass="59955">MSTTLRLVGRIVEEATPESFIFVTSKEEHPPKFEYVAVKSRERVSGRLEEVYVLAQVVGVVSRSSAFTSRLDLETLERVYSAGIDDSNILCMARTLGFLANEDGRKAVLMPRRALFPGNPVYLAPDELVREFFSYSPDEGLHIGSLVSRPSIPVYLSLNGFRRHVAVIAQTGAGKSYTVGVMLEELLRLGGTAIVIDPHADYVFLSRTRDMRRHEFSDRILIFRNPNSTGRYSPEQLDNVHELVFKFSELDGDEVAEIAGIPEGWANVRSAIREAVKALREEKKAGYTVRDLLEKLERMSRTLDERKKREAASRAYAHLRGLAKFTVFGDRTTPVKDEILRPGHVSILDLSGLNDASQDYIVSRVLEEVFALRSTGQFPSPVFVVIEEAHRFVPSKAAKRKTMSAQIINTIAAEGRKFGVFLILVTQRPSKIDADTLSQCNSQIILRITNPLDQRAVAESSERLGEELMKDLPGLNVGEAIIVGELTRIPVIVKVRERVTREGGADIDLVEELRKTREELGLATPRAPPPPSGSFSEV</sequence>
<gene>
    <name evidence="7" type="ORF">IG193_07860</name>
</gene>
<evidence type="ECO:0000256" key="4">
    <source>
        <dbReference type="ARBA" id="ARBA00048988"/>
    </source>
</evidence>
<dbReference type="RefSeq" id="WP_192818632.1">
    <property type="nucleotide sequence ID" value="NZ_CP062310.1"/>
</dbReference>